<comment type="caution">
    <text evidence="1">The sequence shown here is derived from an EMBL/GenBank/DDBJ whole genome shotgun (WGS) entry which is preliminary data.</text>
</comment>
<protein>
    <submittedName>
        <fullName evidence="1">Uncharacterized protein</fullName>
    </submittedName>
</protein>
<dbReference type="Proteomes" id="UP000297668">
    <property type="component" value="Unassembled WGS sequence"/>
</dbReference>
<proteinExistence type="predicted"/>
<sequence length="71" mass="8501">MVRAVVLAHNKERIIRRERRFPTWRAFDRFARELARGRWKRVYWTGSGSYLELAREGLEVVVVAKEWNASP</sequence>
<evidence type="ECO:0000313" key="2">
    <source>
        <dbReference type="Proteomes" id="UP000297668"/>
    </source>
</evidence>
<dbReference type="EMBL" id="SJZF01000044">
    <property type="protein sequence ID" value="TFU24979.1"/>
    <property type="molecule type" value="Genomic_DNA"/>
</dbReference>
<reference evidence="1 2" key="1">
    <citation type="submission" date="2019-03" db="EMBL/GenBank/DDBJ databases">
        <title>Thermus tengchongensis species for the arsenic transformation mechanism.</title>
        <authorList>
            <person name="Yuan G.C."/>
        </authorList>
    </citation>
    <scope>NUCLEOTIDE SEQUENCE [LARGE SCALE GENOMIC DNA]</scope>
    <source>
        <strain evidence="1 2">15W</strain>
    </source>
</reference>
<evidence type="ECO:0000313" key="1">
    <source>
        <dbReference type="EMBL" id="TFU24979.1"/>
    </source>
</evidence>
<dbReference type="AlphaFoldDB" id="A0A4Y9F8Z0"/>
<dbReference type="RefSeq" id="WP_135261145.1">
    <property type="nucleotide sequence ID" value="NZ_SJZF01000044.1"/>
</dbReference>
<organism evidence="1 2">
    <name type="scientific">Thermus tengchongensis</name>
    <dbReference type="NCBI Taxonomy" id="1214928"/>
    <lineage>
        <taxon>Bacteria</taxon>
        <taxon>Thermotogati</taxon>
        <taxon>Deinococcota</taxon>
        <taxon>Deinococci</taxon>
        <taxon>Thermales</taxon>
        <taxon>Thermaceae</taxon>
        <taxon>Thermus</taxon>
    </lineage>
</organism>
<accession>A0A4Y9F8Z0</accession>
<gene>
    <name evidence="1" type="ORF">E0687_13105</name>
</gene>
<name>A0A4Y9F8Z0_9DEIN</name>